<comment type="subcellular location">
    <subcellularLocation>
        <location evidence="2">Cytoplasm</location>
    </subcellularLocation>
    <subcellularLocation>
        <location evidence="1">Nucleus</location>
    </subcellularLocation>
</comment>
<evidence type="ECO:0000256" key="10">
    <source>
        <dbReference type="SAM" id="SignalP"/>
    </source>
</evidence>
<evidence type="ECO:0000313" key="12">
    <source>
        <dbReference type="Proteomes" id="UP001412239"/>
    </source>
</evidence>
<evidence type="ECO:0000256" key="1">
    <source>
        <dbReference type="ARBA" id="ARBA00004123"/>
    </source>
</evidence>
<organism evidence="11 12">
    <name type="scientific">Tuber aestivum</name>
    <name type="common">summer truffle</name>
    <dbReference type="NCBI Taxonomy" id="59557"/>
    <lineage>
        <taxon>Eukaryota</taxon>
        <taxon>Fungi</taxon>
        <taxon>Dikarya</taxon>
        <taxon>Ascomycota</taxon>
        <taxon>Pezizomycotina</taxon>
        <taxon>Pezizomycetes</taxon>
        <taxon>Pezizales</taxon>
        <taxon>Tuberaceae</taxon>
        <taxon>Tuber</taxon>
    </lineage>
</organism>
<evidence type="ECO:0000313" key="11">
    <source>
        <dbReference type="EMBL" id="CUS11538.1"/>
    </source>
</evidence>
<evidence type="ECO:0000256" key="2">
    <source>
        <dbReference type="ARBA" id="ARBA00004496"/>
    </source>
</evidence>
<feature type="signal peptide" evidence="10">
    <location>
        <begin position="1"/>
        <end position="29"/>
    </location>
</feature>
<dbReference type="Pfam" id="PF10483">
    <property type="entry name" value="Elong_Iki1"/>
    <property type="match status" value="1"/>
</dbReference>
<sequence length="342" mass="37504">MPPQSLHHRRTHNLLLIARLLSLRDGVSPFTLLLDSLSQSARPLLREYIRRQQSGTRMIFVSFETAVAPEGVSVFIKARGKELVELQREIRGAVGSGNDNGGGSGSGTRALLILDNLNTLSTTHPQSLTLFLSSLLTPGMVLLGVYHLDQPVPSPSSSSSPHTGPQPLTLLRYLSTTLVTTHSLPHVLLRKRHKDVSLPPPMWGLDEGVEGVLVGLGSNAEMVIEMEYRRKSGRAVLEWFVIGEGKGKEGAGKDEVILLEDHPLWRVSEKVRKGEAGEQEESNGIDGVTFELGITERQRRVREGVQLPYMDAQREGGIGGGGAILFTPEKEVDDFDEEEDEI</sequence>
<reference evidence="11" key="1">
    <citation type="submission" date="2015-10" db="EMBL/GenBank/DDBJ databases">
        <authorList>
            <person name="Regsiter A."/>
            <person name="william w."/>
        </authorList>
    </citation>
    <scope>NUCLEOTIDE SEQUENCE</scope>
    <source>
        <strain evidence="11">Montdore</strain>
    </source>
</reference>
<proteinExistence type="inferred from homology"/>
<evidence type="ECO:0000256" key="9">
    <source>
        <dbReference type="SAM" id="MobiDB-lite"/>
    </source>
</evidence>
<feature type="region of interest" description="Disordered" evidence="9">
    <location>
        <begin position="318"/>
        <end position="342"/>
    </location>
</feature>
<evidence type="ECO:0000256" key="7">
    <source>
        <dbReference type="ARBA" id="ARBA00022694"/>
    </source>
</evidence>
<keyword evidence="6" id="KW-0963">Cytoplasm</keyword>
<evidence type="ECO:0000256" key="6">
    <source>
        <dbReference type="ARBA" id="ARBA00022490"/>
    </source>
</evidence>
<dbReference type="GO" id="GO:0005829">
    <property type="term" value="C:cytosol"/>
    <property type="evidence" value="ECO:0007669"/>
    <property type="project" value="TreeGrafter"/>
</dbReference>
<dbReference type="PANTHER" id="PTHR15641">
    <property type="entry name" value="ELONGATOR COMPLEX PROTEIN 5"/>
    <property type="match status" value="1"/>
</dbReference>
<name>A0A292PY42_9PEZI</name>
<dbReference type="GO" id="GO:0005634">
    <property type="term" value="C:nucleus"/>
    <property type="evidence" value="ECO:0007669"/>
    <property type="project" value="UniProtKB-SubCell"/>
</dbReference>
<dbReference type="InterPro" id="IPR027417">
    <property type="entry name" value="P-loop_NTPase"/>
</dbReference>
<gene>
    <name evidence="11" type="ORF">GSTUAT00004411001</name>
</gene>
<keyword evidence="12" id="KW-1185">Reference proteome</keyword>
<dbReference type="EMBL" id="LN891019">
    <property type="protein sequence ID" value="CUS11538.1"/>
    <property type="molecule type" value="Genomic_DNA"/>
</dbReference>
<dbReference type="PANTHER" id="PTHR15641:SF1">
    <property type="entry name" value="ELONGATOR COMPLEX PROTEIN 5"/>
    <property type="match status" value="1"/>
</dbReference>
<keyword evidence="8" id="KW-0539">Nucleus</keyword>
<dbReference type="GO" id="GO:0002098">
    <property type="term" value="P:tRNA wobble uridine modification"/>
    <property type="evidence" value="ECO:0007669"/>
    <property type="project" value="InterPro"/>
</dbReference>
<dbReference type="UniPathway" id="UPA00988"/>
<evidence type="ECO:0000256" key="5">
    <source>
        <dbReference type="ARBA" id="ARBA00020264"/>
    </source>
</evidence>
<dbReference type="Gene3D" id="3.40.50.300">
    <property type="entry name" value="P-loop containing nucleotide triphosphate hydrolases"/>
    <property type="match status" value="1"/>
</dbReference>
<dbReference type="GO" id="GO:0000049">
    <property type="term" value="F:tRNA binding"/>
    <property type="evidence" value="ECO:0007669"/>
    <property type="project" value="TreeGrafter"/>
</dbReference>
<dbReference type="AlphaFoldDB" id="A0A292PY42"/>
<evidence type="ECO:0000256" key="3">
    <source>
        <dbReference type="ARBA" id="ARBA00005043"/>
    </source>
</evidence>
<dbReference type="Proteomes" id="UP001412239">
    <property type="component" value="Unassembled WGS sequence"/>
</dbReference>
<dbReference type="CDD" id="cd19496">
    <property type="entry name" value="Elp5"/>
    <property type="match status" value="1"/>
</dbReference>
<evidence type="ECO:0000256" key="8">
    <source>
        <dbReference type="ARBA" id="ARBA00023242"/>
    </source>
</evidence>
<dbReference type="GO" id="GO:0033588">
    <property type="term" value="C:elongator holoenzyme complex"/>
    <property type="evidence" value="ECO:0007669"/>
    <property type="project" value="InterPro"/>
</dbReference>
<accession>A0A292PY42</accession>
<comment type="similarity">
    <text evidence="4">Belongs to the ELP5 family.</text>
</comment>
<keyword evidence="10" id="KW-0732">Signal</keyword>
<feature type="chain" id="PRO_5012358266" description="Elongator complex protein 5" evidence="10">
    <location>
        <begin position="30"/>
        <end position="342"/>
    </location>
</feature>
<feature type="compositionally biased region" description="Acidic residues" evidence="9">
    <location>
        <begin position="331"/>
        <end position="342"/>
    </location>
</feature>
<evidence type="ECO:0000256" key="4">
    <source>
        <dbReference type="ARBA" id="ARBA00009567"/>
    </source>
</evidence>
<comment type="pathway">
    <text evidence="3">tRNA modification; 5-methoxycarbonylmethyl-2-thiouridine-tRNA biosynthesis.</text>
</comment>
<protein>
    <recommendedName>
        <fullName evidence="5">Elongator complex protein 5</fullName>
    </recommendedName>
</protein>
<dbReference type="InterPro" id="IPR019519">
    <property type="entry name" value="Elp5"/>
</dbReference>
<keyword evidence="7" id="KW-0819">tRNA processing</keyword>